<evidence type="ECO:0000313" key="1">
    <source>
        <dbReference type="EMBL" id="OIQ80538.1"/>
    </source>
</evidence>
<sequence length="80" mass="9124">MRRILWCGFQRALDDLSDLFVRDGTWAARAIFVGQARNTVLRKAIAPFANRMLAVAQNRGYFLVGQAIRTLQDYPAPVRQ</sequence>
<gene>
    <name evidence="1" type="ORF">GALL_377150</name>
</gene>
<dbReference type="AlphaFoldDB" id="A0A1J5QBH6"/>
<protein>
    <submittedName>
        <fullName evidence="1">Uncharacterized protein</fullName>
    </submittedName>
</protein>
<proteinExistence type="predicted"/>
<reference evidence="1" key="1">
    <citation type="submission" date="2016-10" db="EMBL/GenBank/DDBJ databases">
        <title>Sequence of Gallionella enrichment culture.</title>
        <authorList>
            <person name="Poehlein A."/>
            <person name="Muehling M."/>
            <person name="Daniel R."/>
        </authorList>
    </citation>
    <scope>NUCLEOTIDE SEQUENCE</scope>
</reference>
<organism evidence="1">
    <name type="scientific">mine drainage metagenome</name>
    <dbReference type="NCBI Taxonomy" id="410659"/>
    <lineage>
        <taxon>unclassified sequences</taxon>
        <taxon>metagenomes</taxon>
        <taxon>ecological metagenomes</taxon>
    </lineage>
</organism>
<accession>A0A1J5QBH6</accession>
<comment type="caution">
    <text evidence="1">The sequence shown here is derived from an EMBL/GenBank/DDBJ whole genome shotgun (WGS) entry which is preliminary data.</text>
</comment>
<dbReference type="EMBL" id="MLJW01001048">
    <property type="protein sequence ID" value="OIQ80538.1"/>
    <property type="molecule type" value="Genomic_DNA"/>
</dbReference>
<name>A0A1J5QBH6_9ZZZZ</name>